<dbReference type="InterPro" id="IPR002397">
    <property type="entry name" value="Cyt_P450_B"/>
</dbReference>
<keyword evidence="5 8" id="KW-0408">Iron</keyword>
<gene>
    <name evidence="9" type="primary">bioI</name>
    <name evidence="9" type="ORF">PARHAE_00568</name>
</gene>
<evidence type="ECO:0000256" key="5">
    <source>
        <dbReference type="ARBA" id="ARBA00023004"/>
    </source>
</evidence>
<dbReference type="PRINTS" id="PR00359">
    <property type="entry name" value="BP450"/>
</dbReference>
<dbReference type="AlphaFoldDB" id="A0A447IIQ4"/>
<dbReference type="Pfam" id="PF00067">
    <property type="entry name" value="p450"/>
    <property type="match status" value="2"/>
</dbReference>
<organism evidence="9 10">
    <name type="scientific">Paracoccus haematequi</name>
    <dbReference type="NCBI Taxonomy" id="2491866"/>
    <lineage>
        <taxon>Bacteria</taxon>
        <taxon>Pseudomonadati</taxon>
        <taxon>Pseudomonadota</taxon>
        <taxon>Alphaproteobacteria</taxon>
        <taxon>Rhodobacterales</taxon>
        <taxon>Paracoccaceae</taxon>
        <taxon>Paracoccus</taxon>
    </lineage>
</organism>
<dbReference type="RefSeq" id="WP_126153093.1">
    <property type="nucleotide sequence ID" value="NZ_UZWE01000019.1"/>
</dbReference>
<comment type="similarity">
    <text evidence="1 8">Belongs to the cytochrome P450 family.</text>
</comment>
<evidence type="ECO:0000256" key="8">
    <source>
        <dbReference type="RuleBase" id="RU000461"/>
    </source>
</evidence>
<name>A0A447IIQ4_9RHOB</name>
<dbReference type="GO" id="GO:0005506">
    <property type="term" value="F:iron ion binding"/>
    <property type="evidence" value="ECO:0007669"/>
    <property type="project" value="InterPro"/>
</dbReference>
<dbReference type="GO" id="GO:0020037">
    <property type="term" value="F:heme binding"/>
    <property type="evidence" value="ECO:0007669"/>
    <property type="project" value="InterPro"/>
</dbReference>
<dbReference type="Gene3D" id="1.10.630.10">
    <property type="entry name" value="Cytochrome P450"/>
    <property type="match status" value="1"/>
</dbReference>
<reference evidence="9 10" key="1">
    <citation type="submission" date="2018-12" db="EMBL/GenBank/DDBJ databases">
        <authorList>
            <person name="Criscuolo A."/>
        </authorList>
    </citation>
    <scope>NUCLEOTIDE SEQUENCE [LARGE SCALE GENOMIC DNA]</scope>
    <source>
        <strain evidence="9">ACIP1116241</strain>
    </source>
</reference>
<comment type="function">
    <text evidence="7">Cytochromes P450 are a group of heme-thiolate monooxygenases. They oxidize a variety of structurally unrelated compounds, including steroids, fatty acids, and xenobiotics.</text>
</comment>
<dbReference type="InterPro" id="IPR001128">
    <property type="entry name" value="Cyt_P450"/>
</dbReference>
<evidence type="ECO:0000256" key="3">
    <source>
        <dbReference type="ARBA" id="ARBA00022723"/>
    </source>
</evidence>
<evidence type="ECO:0000256" key="7">
    <source>
        <dbReference type="ARBA" id="ARBA00043906"/>
    </source>
</evidence>
<evidence type="ECO:0000256" key="4">
    <source>
        <dbReference type="ARBA" id="ARBA00023002"/>
    </source>
</evidence>
<dbReference type="EC" id="1.14.15.12" evidence="9"/>
<dbReference type="PANTHER" id="PTHR46696:SF6">
    <property type="entry name" value="P450, PUTATIVE (EUROFUNG)-RELATED"/>
    <property type="match status" value="1"/>
</dbReference>
<dbReference type="InterPro" id="IPR017972">
    <property type="entry name" value="Cyt_P450_CS"/>
</dbReference>
<keyword evidence="4 8" id="KW-0560">Oxidoreductase</keyword>
<dbReference type="PANTHER" id="PTHR46696">
    <property type="entry name" value="P450, PUTATIVE (EUROFUNG)-RELATED"/>
    <property type="match status" value="1"/>
</dbReference>
<dbReference type="CDD" id="cd20625">
    <property type="entry name" value="CYP164-like"/>
    <property type="match status" value="1"/>
</dbReference>
<evidence type="ECO:0000313" key="10">
    <source>
        <dbReference type="Proteomes" id="UP000270743"/>
    </source>
</evidence>
<keyword evidence="3 8" id="KW-0479">Metal-binding</keyword>
<protein>
    <submittedName>
        <fullName evidence="9">Biotin biosynthesis cytochrome P450</fullName>
        <ecNumber evidence="9">1.14.15.12</ecNumber>
    </submittedName>
</protein>
<dbReference type="GO" id="GO:0016705">
    <property type="term" value="F:oxidoreductase activity, acting on paired donors, with incorporation or reduction of molecular oxygen"/>
    <property type="evidence" value="ECO:0007669"/>
    <property type="project" value="InterPro"/>
</dbReference>
<dbReference type="InterPro" id="IPR036396">
    <property type="entry name" value="Cyt_P450_sf"/>
</dbReference>
<proteinExistence type="inferred from homology"/>
<evidence type="ECO:0000256" key="6">
    <source>
        <dbReference type="ARBA" id="ARBA00023033"/>
    </source>
</evidence>
<keyword evidence="2 8" id="KW-0349">Heme</keyword>
<dbReference type="FunFam" id="1.10.630.10:FF:000018">
    <property type="entry name" value="Cytochrome P450 monooxygenase"/>
    <property type="match status" value="1"/>
</dbReference>
<sequence length="404" mass="44828">MTAGFDPAHPGFGENPWPAYARLRAMPGLPLWQGFRLASRADDVRAIASDRRMVRGTAIFGPAERRRRQVAQNFHDMPFHERFVQTSMLELDGPDHDRLRRAVFPFFTKTRLDSLRPFVTRWVDAALDRLIPQGRFDFIADLAADLPGQVIGHLIGADPALAPQMTQWSEDTVSYFDMSRRTADRKGQAERAVVLFHDALQDLHADRKARPRDDLMTAMIGAEDAGLLTHDELIATVMQILHAGHGSTIDAMGSGLHALLVHPDQMARLRDDPGLMPTAVQEMFRFAPPLIFFHRYAAEDLSICGQDWPKGTAVGLLYASANRDPGAFPDPDRFDVARRPNLHLAFGAGPHVCLGNTLARLNMEILFARLLARAKRIVPAGTAVWKTGLQAHGPLSLPVSVTTH</sequence>
<dbReference type="PROSITE" id="PS00086">
    <property type="entry name" value="CYTOCHROME_P450"/>
    <property type="match status" value="1"/>
</dbReference>
<evidence type="ECO:0000256" key="2">
    <source>
        <dbReference type="ARBA" id="ARBA00022617"/>
    </source>
</evidence>
<dbReference type="GO" id="GO:0004497">
    <property type="term" value="F:monooxygenase activity"/>
    <property type="evidence" value="ECO:0007669"/>
    <property type="project" value="UniProtKB-KW"/>
</dbReference>
<evidence type="ECO:0000313" key="9">
    <source>
        <dbReference type="EMBL" id="VDS07392.1"/>
    </source>
</evidence>
<keyword evidence="10" id="KW-1185">Reference proteome</keyword>
<keyword evidence="6 8" id="KW-0503">Monooxygenase</keyword>
<dbReference type="SUPFAM" id="SSF48264">
    <property type="entry name" value="Cytochrome P450"/>
    <property type="match status" value="1"/>
</dbReference>
<dbReference type="OrthoDB" id="9801155at2"/>
<dbReference type="Proteomes" id="UP000270743">
    <property type="component" value="Unassembled WGS sequence"/>
</dbReference>
<dbReference type="EMBL" id="UZWE01000019">
    <property type="protein sequence ID" value="VDS07392.1"/>
    <property type="molecule type" value="Genomic_DNA"/>
</dbReference>
<evidence type="ECO:0000256" key="1">
    <source>
        <dbReference type="ARBA" id="ARBA00010617"/>
    </source>
</evidence>
<accession>A0A447IIQ4</accession>